<dbReference type="PANTHER" id="PTHR30212">
    <property type="entry name" value="PROTEIN YIIM"/>
    <property type="match status" value="1"/>
</dbReference>
<accession>A0A845BP99</accession>
<dbReference type="Proteomes" id="UP000467214">
    <property type="component" value="Unassembled WGS sequence"/>
</dbReference>
<proteinExistence type="predicted"/>
<dbReference type="EMBL" id="WSSB01000006">
    <property type="protein sequence ID" value="MXR36998.1"/>
    <property type="molecule type" value="Genomic_DNA"/>
</dbReference>
<reference evidence="2 3" key="1">
    <citation type="submission" date="2019-12" db="EMBL/GenBank/DDBJ databases">
        <title>Neisseriaceae gen. nov. sp. Genome sequencing and assembly.</title>
        <authorList>
            <person name="Liu Z."/>
            <person name="Li A."/>
        </authorList>
    </citation>
    <scope>NUCLEOTIDE SEQUENCE [LARGE SCALE GENOMIC DNA]</scope>
    <source>
        <strain evidence="2 3">B2N2-7</strain>
    </source>
</reference>
<dbReference type="Gene3D" id="2.40.33.20">
    <property type="entry name" value="PK beta-barrel domain-like"/>
    <property type="match status" value="1"/>
</dbReference>
<dbReference type="GO" id="GO:0030151">
    <property type="term" value="F:molybdenum ion binding"/>
    <property type="evidence" value="ECO:0007669"/>
    <property type="project" value="InterPro"/>
</dbReference>
<keyword evidence="3" id="KW-1185">Reference proteome</keyword>
<evidence type="ECO:0000259" key="1">
    <source>
        <dbReference type="PROSITE" id="PS51340"/>
    </source>
</evidence>
<dbReference type="InterPro" id="IPR005302">
    <property type="entry name" value="MoCF_Sase_C"/>
</dbReference>
<evidence type="ECO:0000313" key="3">
    <source>
        <dbReference type="Proteomes" id="UP000467214"/>
    </source>
</evidence>
<protein>
    <submittedName>
        <fullName evidence="2">MOSC domain-containing protein</fullName>
    </submittedName>
</protein>
<dbReference type="PANTHER" id="PTHR30212:SF2">
    <property type="entry name" value="PROTEIN YIIM"/>
    <property type="match status" value="1"/>
</dbReference>
<dbReference type="RefSeq" id="WP_160796339.1">
    <property type="nucleotide sequence ID" value="NZ_WSSB01000006.1"/>
</dbReference>
<comment type="caution">
    <text evidence="2">The sequence shown here is derived from an EMBL/GenBank/DDBJ whole genome shotgun (WGS) entry which is preliminary data.</text>
</comment>
<sequence length="220" mass="24156">MHSPLNGLFIGQARTLPPDGQSSGIFKQRVDEAWLGVEGFTGDEQADRRFHGGREKAVHLYPAEHYDALAQAFPAAAAVLAPGCLGENLSAYKMDEHSVHIGDVFELGKARIQLCSPRSPCWKINHRLDVTGASQWISDQARTGWYARVLSEGTVRAGDSLTLVERISDIPLHAFWRLATCHRPPVAELRTAANAPGLDPAWQQKLSARCDWLAKLALQA</sequence>
<organism evidence="2 3">
    <name type="scientific">Craterilacuibacter sinensis</name>
    <dbReference type="NCBI Taxonomy" id="2686017"/>
    <lineage>
        <taxon>Bacteria</taxon>
        <taxon>Pseudomonadati</taxon>
        <taxon>Pseudomonadota</taxon>
        <taxon>Betaproteobacteria</taxon>
        <taxon>Neisseriales</taxon>
        <taxon>Neisseriaceae</taxon>
        <taxon>Craterilacuibacter</taxon>
    </lineage>
</organism>
<name>A0A845BP99_9NEIS</name>
<evidence type="ECO:0000313" key="2">
    <source>
        <dbReference type="EMBL" id="MXR36998.1"/>
    </source>
</evidence>
<dbReference type="SUPFAM" id="SSF50800">
    <property type="entry name" value="PK beta-barrel domain-like"/>
    <property type="match status" value="1"/>
</dbReference>
<dbReference type="GO" id="GO:0003824">
    <property type="term" value="F:catalytic activity"/>
    <property type="evidence" value="ECO:0007669"/>
    <property type="project" value="InterPro"/>
</dbReference>
<feature type="domain" description="MOSC" evidence="1">
    <location>
        <begin position="27"/>
        <end position="164"/>
    </location>
</feature>
<dbReference type="GO" id="GO:0030170">
    <property type="term" value="F:pyridoxal phosphate binding"/>
    <property type="evidence" value="ECO:0007669"/>
    <property type="project" value="InterPro"/>
</dbReference>
<dbReference type="Pfam" id="PF03473">
    <property type="entry name" value="MOSC"/>
    <property type="match status" value="1"/>
</dbReference>
<gene>
    <name evidence="2" type="ORF">GQF02_08440</name>
</gene>
<dbReference type="AlphaFoldDB" id="A0A845BP99"/>
<dbReference type="InterPro" id="IPR052353">
    <property type="entry name" value="Benzoxazolinone_Detox_Enz"/>
</dbReference>
<dbReference type="PROSITE" id="PS51340">
    <property type="entry name" value="MOSC"/>
    <property type="match status" value="1"/>
</dbReference>
<dbReference type="InterPro" id="IPR011037">
    <property type="entry name" value="Pyrv_Knase-like_insert_dom_sf"/>
</dbReference>